<dbReference type="VEuPathDB" id="ToxoDB:CSUI_009917"/>
<dbReference type="Proteomes" id="UP000221165">
    <property type="component" value="Unassembled WGS sequence"/>
</dbReference>
<proteinExistence type="predicted"/>
<dbReference type="OrthoDB" id="328146at2759"/>
<dbReference type="AlphaFoldDB" id="A0A2C6JEJ7"/>
<organism evidence="1 2">
    <name type="scientific">Cystoisospora suis</name>
    <dbReference type="NCBI Taxonomy" id="483139"/>
    <lineage>
        <taxon>Eukaryota</taxon>
        <taxon>Sar</taxon>
        <taxon>Alveolata</taxon>
        <taxon>Apicomplexa</taxon>
        <taxon>Conoidasida</taxon>
        <taxon>Coccidia</taxon>
        <taxon>Eucoccidiorida</taxon>
        <taxon>Eimeriorina</taxon>
        <taxon>Sarcocystidae</taxon>
        <taxon>Cystoisospora</taxon>
    </lineage>
</organism>
<name>A0A2C6JEJ7_9APIC</name>
<dbReference type="RefSeq" id="XP_067918000.1">
    <property type="nucleotide sequence ID" value="XM_068070026.1"/>
</dbReference>
<reference evidence="1 2" key="1">
    <citation type="journal article" date="2017" name="Int. J. Parasitol.">
        <title>The genome of the protozoan parasite Cystoisospora suis and a reverse vaccinology approach to identify vaccine candidates.</title>
        <authorList>
            <person name="Palmieri N."/>
            <person name="Shrestha A."/>
            <person name="Ruttkowski B."/>
            <person name="Beck T."/>
            <person name="Vogl C."/>
            <person name="Tomley F."/>
            <person name="Blake D.P."/>
            <person name="Joachim A."/>
        </authorList>
    </citation>
    <scope>NUCLEOTIDE SEQUENCE [LARGE SCALE GENOMIC DNA]</scope>
    <source>
        <strain evidence="1 2">Wien I</strain>
    </source>
</reference>
<comment type="caution">
    <text evidence="1">The sequence shown here is derived from an EMBL/GenBank/DDBJ whole genome shotgun (WGS) entry which is preliminary data.</text>
</comment>
<evidence type="ECO:0000313" key="2">
    <source>
        <dbReference type="Proteomes" id="UP000221165"/>
    </source>
</evidence>
<protein>
    <submittedName>
        <fullName evidence="1">Vivax protein</fullName>
    </submittedName>
</protein>
<evidence type="ECO:0000313" key="1">
    <source>
        <dbReference type="EMBL" id="PHJ16271.1"/>
    </source>
</evidence>
<gene>
    <name evidence="1" type="ORF">CSUI_009917</name>
</gene>
<dbReference type="EMBL" id="MIGC01006312">
    <property type="protein sequence ID" value="PHJ16271.1"/>
    <property type="molecule type" value="Genomic_DNA"/>
</dbReference>
<accession>A0A2C6JEJ7</accession>
<sequence length="134" mass="15971">MSISKKFLLNLLPRSHHHVERIPAGRSGFLLSLSSPRLGSPKFEQKMLGSYPVSPEFEMVWRDRMTAHGGYIQQTISPYQLKFIYPFWHTFPARCWAKFSAYAWPWIWPGMVTFFLITKMHHDAEEDVRDKYWY</sequence>
<dbReference type="GeneID" id="94433237"/>
<keyword evidence="2" id="KW-1185">Reference proteome</keyword>